<evidence type="ECO:0000313" key="1">
    <source>
        <dbReference type="EMBL" id="GAU87190.1"/>
    </source>
</evidence>
<keyword evidence="2" id="KW-1185">Reference proteome</keyword>
<gene>
    <name evidence="1" type="primary">RvY_00077-1</name>
    <name evidence="1" type="synonym">RvY_00077.1</name>
    <name evidence="1" type="ORF">RvY_00077</name>
</gene>
<protein>
    <submittedName>
        <fullName evidence="1">Uncharacterized protein</fullName>
    </submittedName>
</protein>
<dbReference type="EMBL" id="BDGG01000001">
    <property type="protein sequence ID" value="GAU87190.1"/>
    <property type="molecule type" value="Genomic_DNA"/>
</dbReference>
<comment type="caution">
    <text evidence="1">The sequence shown here is derived from an EMBL/GenBank/DDBJ whole genome shotgun (WGS) entry which is preliminary data.</text>
</comment>
<proteinExistence type="predicted"/>
<dbReference type="Proteomes" id="UP000186922">
    <property type="component" value="Unassembled WGS sequence"/>
</dbReference>
<sequence>MDEQVREEAVRIRLCQAKTDHFSHGYHLTLSAAGRSLCPLEATIAYLQHLQATSQGQPFFVLGSGSFPTCQAVETTLRICLQDLRTSTGTPPSLRIGAGTTVVRNGVSPQGTSHSADWPMDSDVTPASCYVFLNFLPPAKSVSIERENSPVSFCRFSL</sequence>
<accession>A0A1D1UF83</accession>
<dbReference type="AlphaFoldDB" id="A0A1D1UF83"/>
<organism evidence="1 2">
    <name type="scientific">Ramazzottius varieornatus</name>
    <name type="common">Water bear</name>
    <name type="synonym">Tardigrade</name>
    <dbReference type="NCBI Taxonomy" id="947166"/>
    <lineage>
        <taxon>Eukaryota</taxon>
        <taxon>Metazoa</taxon>
        <taxon>Ecdysozoa</taxon>
        <taxon>Tardigrada</taxon>
        <taxon>Eutardigrada</taxon>
        <taxon>Parachela</taxon>
        <taxon>Hypsibioidea</taxon>
        <taxon>Ramazzottiidae</taxon>
        <taxon>Ramazzottius</taxon>
    </lineage>
</organism>
<reference evidence="1 2" key="1">
    <citation type="journal article" date="2016" name="Nat. Commun.">
        <title>Extremotolerant tardigrade genome and improved radiotolerance of human cultured cells by tardigrade-unique protein.</title>
        <authorList>
            <person name="Hashimoto T."/>
            <person name="Horikawa D.D."/>
            <person name="Saito Y."/>
            <person name="Kuwahara H."/>
            <person name="Kozuka-Hata H."/>
            <person name="Shin-I T."/>
            <person name="Minakuchi Y."/>
            <person name="Ohishi K."/>
            <person name="Motoyama A."/>
            <person name="Aizu T."/>
            <person name="Enomoto A."/>
            <person name="Kondo K."/>
            <person name="Tanaka S."/>
            <person name="Hara Y."/>
            <person name="Koshikawa S."/>
            <person name="Sagara H."/>
            <person name="Miura T."/>
            <person name="Yokobori S."/>
            <person name="Miyagawa K."/>
            <person name="Suzuki Y."/>
            <person name="Kubo T."/>
            <person name="Oyama M."/>
            <person name="Kohara Y."/>
            <person name="Fujiyama A."/>
            <person name="Arakawa K."/>
            <person name="Katayama T."/>
            <person name="Toyoda A."/>
            <person name="Kunieda T."/>
        </authorList>
    </citation>
    <scope>NUCLEOTIDE SEQUENCE [LARGE SCALE GENOMIC DNA]</scope>
    <source>
        <strain evidence="1 2">YOKOZUNA-1</strain>
    </source>
</reference>
<name>A0A1D1UF83_RAMVA</name>
<evidence type="ECO:0000313" key="2">
    <source>
        <dbReference type="Proteomes" id="UP000186922"/>
    </source>
</evidence>